<keyword evidence="8" id="KW-0460">Magnesium</keyword>
<dbReference type="eggNOG" id="COG0571">
    <property type="taxonomic scope" value="Bacteria"/>
</dbReference>
<feature type="domain" description="DRBM" evidence="9">
    <location>
        <begin position="157"/>
        <end position="223"/>
    </location>
</feature>
<dbReference type="PANTHER" id="PTHR11207">
    <property type="entry name" value="RIBONUCLEASE III"/>
    <property type="match status" value="1"/>
</dbReference>
<dbReference type="InterPro" id="IPR014720">
    <property type="entry name" value="dsRBD_dom"/>
</dbReference>
<evidence type="ECO:0000313" key="11">
    <source>
        <dbReference type="EMBL" id="EXU61074.1"/>
    </source>
</evidence>
<keyword evidence="8" id="KW-0819">tRNA processing</keyword>
<evidence type="ECO:0000256" key="5">
    <source>
        <dbReference type="ARBA" id="ARBA00022759"/>
    </source>
</evidence>
<evidence type="ECO:0000256" key="3">
    <source>
        <dbReference type="ARBA" id="ARBA00022664"/>
    </source>
</evidence>
<keyword evidence="8" id="KW-0963">Cytoplasm</keyword>
<accession>A0A014L6K8</accession>
<dbReference type="GO" id="GO:0004525">
    <property type="term" value="F:ribonuclease III activity"/>
    <property type="evidence" value="ECO:0007669"/>
    <property type="project" value="UniProtKB-UniRule"/>
</dbReference>
<dbReference type="PATRIC" id="fig|1188239.3.peg.1008"/>
<comment type="cofactor">
    <cofactor evidence="8">
        <name>Mg(2+)</name>
        <dbReference type="ChEBI" id="CHEBI:18420"/>
    </cofactor>
</comment>
<evidence type="ECO:0000256" key="2">
    <source>
        <dbReference type="ARBA" id="ARBA00010183"/>
    </source>
</evidence>
<evidence type="ECO:0000256" key="7">
    <source>
        <dbReference type="ARBA" id="ARBA00022884"/>
    </source>
</evidence>
<dbReference type="InterPro" id="IPR011907">
    <property type="entry name" value="RNase_III"/>
</dbReference>
<reference evidence="11 12" key="1">
    <citation type="submission" date="2014-03" db="EMBL/GenBank/DDBJ databases">
        <title>Genome sequence of Mycoplasma ovipneumoniae strain 14811.</title>
        <authorList>
            <person name="Sirand-Pugnet P."/>
            <person name="Breton M."/>
            <person name="Dordet-Frisoni E."/>
            <person name="Baranowski E."/>
            <person name="Barre A."/>
            <person name="Couture C."/>
            <person name="Dupuy V."/>
            <person name="Gaurivaud P."/>
            <person name="Jacob D."/>
            <person name="Lemaitre C."/>
            <person name="Manso-Silvan L."/>
            <person name="Nikolski M."/>
            <person name="Nouvel L.-X."/>
            <person name="Poumarat F."/>
            <person name="Tardy F."/>
            <person name="Thebault P."/>
            <person name="Theil S."/>
            <person name="Citti C."/>
            <person name="Thiaucourt F."/>
            <person name="Blanchard A."/>
        </authorList>
    </citation>
    <scope>NUCLEOTIDE SEQUENCE [LARGE SCALE GENOMIC DNA]</scope>
    <source>
        <strain evidence="11 12">14811</strain>
    </source>
</reference>
<dbReference type="PROSITE" id="PS50142">
    <property type="entry name" value="RNASE_3_2"/>
    <property type="match status" value="1"/>
</dbReference>
<comment type="subcellular location">
    <subcellularLocation>
        <location evidence="8">Cytoplasm</location>
    </subcellularLocation>
</comment>
<dbReference type="PANTHER" id="PTHR11207:SF0">
    <property type="entry name" value="RIBONUCLEASE 3"/>
    <property type="match status" value="1"/>
</dbReference>
<dbReference type="PROSITE" id="PS50137">
    <property type="entry name" value="DS_RBD"/>
    <property type="match status" value="1"/>
</dbReference>
<dbReference type="EC" id="3.1.26.3" evidence="8"/>
<dbReference type="RefSeq" id="WP_044284245.1">
    <property type="nucleotide sequence ID" value="NZ_JFAD01000021.1"/>
</dbReference>
<feature type="binding site" evidence="8">
    <location>
        <position position="117"/>
    </location>
    <ligand>
        <name>Mg(2+)</name>
        <dbReference type="ChEBI" id="CHEBI:18420"/>
    </ligand>
</feature>
<dbReference type="CDD" id="cd00593">
    <property type="entry name" value="RIBOc"/>
    <property type="match status" value="1"/>
</dbReference>
<keyword evidence="6 8" id="KW-0378">Hydrolase</keyword>
<keyword evidence="8" id="KW-0699">rRNA-binding</keyword>
<dbReference type="GO" id="GO:0003725">
    <property type="term" value="F:double-stranded RNA binding"/>
    <property type="evidence" value="ECO:0007669"/>
    <property type="project" value="TreeGrafter"/>
</dbReference>
<comment type="similarity">
    <text evidence="2">Belongs to the ribonuclease III family.</text>
</comment>
<dbReference type="Gene3D" id="3.30.160.20">
    <property type="match status" value="1"/>
</dbReference>
<keyword evidence="5 8" id="KW-0255">Endonuclease</keyword>
<dbReference type="AlphaFoldDB" id="A0A014L6K8"/>
<evidence type="ECO:0000259" key="10">
    <source>
        <dbReference type="PROSITE" id="PS50142"/>
    </source>
</evidence>
<dbReference type="GO" id="GO:0019843">
    <property type="term" value="F:rRNA binding"/>
    <property type="evidence" value="ECO:0007669"/>
    <property type="project" value="UniProtKB-KW"/>
</dbReference>
<dbReference type="GO" id="GO:0006397">
    <property type="term" value="P:mRNA processing"/>
    <property type="evidence" value="ECO:0007669"/>
    <property type="project" value="UniProtKB-UniRule"/>
</dbReference>
<evidence type="ECO:0000313" key="12">
    <source>
        <dbReference type="Proteomes" id="UP000020977"/>
    </source>
</evidence>
<comment type="subunit">
    <text evidence="8">Homodimer.</text>
</comment>
<evidence type="ECO:0000256" key="4">
    <source>
        <dbReference type="ARBA" id="ARBA00022722"/>
    </source>
</evidence>
<evidence type="ECO:0000256" key="8">
    <source>
        <dbReference type="HAMAP-Rule" id="MF_00104"/>
    </source>
</evidence>
<comment type="catalytic activity">
    <reaction evidence="1 8">
        <text>Endonucleolytic cleavage to 5'-phosphomonoester.</text>
        <dbReference type="EC" id="3.1.26.3"/>
    </reaction>
</comment>
<dbReference type="HAMAP" id="MF_00104">
    <property type="entry name" value="RNase_III"/>
    <property type="match status" value="1"/>
</dbReference>
<dbReference type="Pfam" id="PF00035">
    <property type="entry name" value="dsrm"/>
    <property type="match status" value="1"/>
</dbReference>
<feature type="active site" evidence="8">
    <location>
        <position position="120"/>
    </location>
</feature>
<evidence type="ECO:0000256" key="1">
    <source>
        <dbReference type="ARBA" id="ARBA00000109"/>
    </source>
</evidence>
<keyword evidence="8" id="KW-0479">Metal-binding</keyword>
<keyword evidence="4 8" id="KW-0540">Nuclease</keyword>
<dbReference type="SUPFAM" id="SSF54768">
    <property type="entry name" value="dsRNA-binding domain-like"/>
    <property type="match status" value="1"/>
</dbReference>
<keyword evidence="8" id="KW-0698">rRNA processing</keyword>
<dbReference type="InterPro" id="IPR000999">
    <property type="entry name" value="RNase_III_dom"/>
</dbReference>
<dbReference type="SMART" id="SM00535">
    <property type="entry name" value="RIBOc"/>
    <property type="match status" value="1"/>
</dbReference>
<keyword evidence="7 8" id="KW-0694">RNA-binding</keyword>
<comment type="caution">
    <text evidence="11">The sequence shown here is derived from an EMBL/GenBank/DDBJ whole genome shotgun (WGS) entry which is preliminary data.</text>
</comment>
<protein>
    <recommendedName>
        <fullName evidence="8">Ribonuclease 3</fullName>
        <ecNumber evidence="8">3.1.26.3</ecNumber>
    </recommendedName>
    <alternativeName>
        <fullName evidence="8">Ribonuclease III</fullName>
        <shortName evidence="8">RNase III</shortName>
    </alternativeName>
</protein>
<dbReference type="GO" id="GO:0006364">
    <property type="term" value="P:rRNA processing"/>
    <property type="evidence" value="ECO:0007669"/>
    <property type="project" value="UniProtKB-UniRule"/>
</dbReference>
<evidence type="ECO:0000256" key="6">
    <source>
        <dbReference type="ARBA" id="ARBA00022801"/>
    </source>
</evidence>
<dbReference type="InterPro" id="IPR036389">
    <property type="entry name" value="RNase_III_sf"/>
</dbReference>
<gene>
    <name evidence="8 11" type="primary">rnc</name>
    <name evidence="11" type="ORF">MOVI_4100</name>
</gene>
<evidence type="ECO:0000259" key="9">
    <source>
        <dbReference type="PROSITE" id="PS50137"/>
    </source>
</evidence>
<organism evidence="11 12">
    <name type="scientific">Mesomycoplasma ovipneumoniae 14811</name>
    <dbReference type="NCBI Taxonomy" id="1188239"/>
    <lineage>
        <taxon>Bacteria</taxon>
        <taxon>Bacillati</taxon>
        <taxon>Mycoplasmatota</taxon>
        <taxon>Mycoplasmoidales</taxon>
        <taxon>Metamycoplasmataceae</taxon>
        <taxon>Mesomycoplasma</taxon>
    </lineage>
</organism>
<keyword evidence="3 8" id="KW-0507">mRNA processing</keyword>
<feature type="binding site" evidence="8">
    <location>
        <position position="120"/>
    </location>
    <ligand>
        <name>Mg(2+)</name>
        <dbReference type="ChEBI" id="CHEBI:18420"/>
    </ligand>
</feature>
<dbReference type="GO" id="GO:0010468">
    <property type="term" value="P:regulation of gene expression"/>
    <property type="evidence" value="ECO:0007669"/>
    <property type="project" value="TreeGrafter"/>
</dbReference>
<name>A0A014L6K8_9BACT</name>
<dbReference type="EMBL" id="JFAD01000021">
    <property type="protein sequence ID" value="EXU61074.1"/>
    <property type="molecule type" value="Genomic_DNA"/>
</dbReference>
<comment type="function">
    <text evidence="8">Digests double-stranded RNA. Involved in the processing of primary rRNA transcript to yield the immediate precursors to the large and small rRNAs (23S and 16S). Processes some mRNAs, and tRNAs when they are encoded in the rRNA operon. Processes pre-crRNA and tracrRNA of type II CRISPR loci if present in the organism.</text>
</comment>
<dbReference type="Gene3D" id="1.10.1520.10">
    <property type="entry name" value="Ribonuclease III domain"/>
    <property type="match status" value="1"/>
</dbReference>
<dbReference type="GO" id="GO:0008033">
    <property type="term" value="P:tRNA processing"/>
    <property type="evidence" value="ECO:0007669"/>
    <property type="project" value="UniProtKB-KW"/>
</dbReference>
<dbReference type="STRING" id="1188239.MOVI_4100"/>
<proteinExistence type="inferred from homology"/>
<feature type="domain" description="RNase III" evidence="10">
    <location>
        <begin position="7"/>
        <end position="131"/>
    </location>
</feature>
<dbReference type="Proteomes" id="UP000020977">
    <property type="component" value="Unassembled WGS sequence"/>
</dbReference>
<dbReference type="Pfam" id="PF14622">
    <property type="entry name" value="Ribonucleas_3_3"/>
    <property type="match status" value="1"/>
</dbReference>
<dbReference type="GO" id="GO:0046872">
    <property type="term" value="F:metal ion binding"/>
    <property type="evidence" value="ECO:0007669"/>
    <property type="project" value="UniProtKB-KW"/>
</dbReference>
<feature type="active site" evidence="8">
    <location>
        <position position="51"/>
    </location>
</feature>
<sequence>MQSNKKIHEFLQKLDIKPNSIDIYIQSLTHKSYNFTNPSTPHYEMLEFLGDSAIHYAVTRAIYDNFYKNEGNSTQLRAVLTSTNYLAKVCQDLGLIDLVFLGKGASEIRENNKLKADVFEAFSAAILLDQGFEKLNEFLAKYLYNGVNFACEKEYKDPKSIFQEKIQSFSSLSKINYLPTRLADGTFRVDLIWEEKKYGIGYGKSIKEAEFNAATNALNIFAVDTDQ</sequence>
<feature type="binding site" evidence="8">
    <location>
        <position position="47"/>
    </location>
    <ligand>
        <name>Mg(2+)</name>
        <dbReference type="ChEBI" id="CHEBI:18420"/>
    </ligand>
</feature>
<dbReference type="SUPFAM" id="SSF69065">
    <property type="entry name" value="RNase III domain-like"/>
    <property type="match status" value="1"/>
</dbReference>
<dbReference type="GO" id="GO:0005737">
    <property type="term" value="C:cytoplasm"/>
    <property type="evidence" value="ECO:0007669"/>
    <property type="project" value="UniProtKB-SubCell"/>
</dbReference>